<protein>
    <submittedName>
        <fullName evidence="1">Cytoplasmic protein</fullName>
    </submittedName>
</protein>
<dbReference type="InterPro" id="IPR025562">
    <property type="entry name" value="Tae4"/>
</dbReference>
<comment type="caution">
    <text evidence="1">The sequence shown here is derived from an EMBL/GenBank/DDBJ whole genome shotgun (WGS) entry which is preliminary data.</text>
</comment>
<dbReference type="Pfam" id="PF14113">
    <property type="entry name" value="Tae4"/>
    <property type="match status" value="1"/>
</dbReference>
<sequence length="164" mass="17926">MTRPTFAAAWAASGKIYDPANSGERVARVVGGDVAAHIRDKRNPWRNTCAVRMSYILNEAGVIIPSMSGKTRKGGDHRNYFYRVKDVASFLKTVWGAPQTIACPPSGGGALSEKCGLILFEVHGWSDASGHATLYNGSHCYDACYFNEPGATYRTRNACFWSLK</sequence>
<reference evidence="1 2" key="1">
    <citation type="submission" date="2017-01" db="EMBL/GenBank/DDBJ databases">
        <title>Whole-Genome Shotgun Sequencing of Two beta-Proteobacterial Species in Search of the Bulgecin Biosynthetic Cluster.</title>
        <authorList>
            <person name="Horsman M.E."/>
            <person name="Marous D.R."/>
            <person name="Li R."/>
            <person name="Oliver R.A."/>
            <person name="Byun B."/>
            <person name="Emrich S.J."/>
            <person name="Boggess B."/>
            <person name="Townsend C.A."/>
            <person name="Mobashery S."/>
        </authorList>
    </citation>
    <scope>NUCLEOTIDE SEQUENCE [LARGE SCALE GENOMIC DNA]</scope>
    <source>
        <strain evidence="1 2">ATCC 31433</strain>
    </source>
</reference>
<evidence type="ECO:0000313" key="1">
    <source>
        <dbReference type="EMBL" id="PCE26650.1"/>
    </source>
</evidence>
<accession>A0A2A4F1W4</accession>
<name>A0A2A4F1W4_9BURK</name>
<dbReference type="AlphaFoldDB" id="A0A2A4F1W4"/>
<proteinExistence type="predicted"/>
<evidence type="ECO:0000313" key="2">
    <source>
        <dbReference type="Proteomes" id="UP000217994"/>
    </source>
</evidence>
<dbReference type="Gene3D" id="3.90.1720.70">
    <property type="match status" value="1"/>
</dbReference>
<gene>
    <name evidence="1" type="ORF">BZL54_30475</name>
</gene>
<organism evidence="1 2">
    <name type="scientific">Burkholderia ubonensis subsp. mesacidophila</name>
    <dbReference type="NCBI Taxonomy" id="265293"/>
    <lineage>
        <taxon>Bacteria</taxon>
        <taxon>Pseudomonadati</taxon>
        <taxon>Pseudomonadota</taxon>
        <taxon>Betaproteobacteria</taxon>
        <taxon>Burkholderiales</taxon>
        <taxon>Burkholderiaceae</taxon>
        <taxon>Burkholderia</taxon>
        <taxon>Burkholderia cepacia complex</taxon>
    </lineage>
</organism>
<dbReference type="Proteomes" id="UP000217994">
    <property type="component" value="Unassembled WGS sequence"/>
</dbReference>
<dbReference type="EMBL" id="MTZU01000102">
    <property type="protein sequence ID" value="PCE26650.1"/>
    <property type="molecule type" value="Genomic_DNA"/>
</dbReference>